<reference evidence="5" key="1">
    <citation type="journal article" date="2019" name="Int. J. Syst. Evol. Microbiol.">
        <title>The Global Catalogue of Microorganisms (GCM) 10K type strain sequencing project: providing services to taxonomists for standard genome sequencing and annotation.</title>
        <authorList>
            <consortium name="The Broad Institute Genomics Platform"/>
            <consortium name="The Broad Institute Genome Sequencing Center for Infectious Disease"/>
            <person name="Wu L."/>
            <person name="Ma J."/>
        </authorList>
    </citation>
    <scope>NUCLEOTIDE SEQUENCE [LARGE SCALE GENOMIC DNA]</scope>
    <source>
        <strain evidence="5">JCM 18956</strain>
    </source>
</reference>
<dbReference type="SUPFAM" id="SSF55729">
    <property type="entry name" value="Acyl-CoA N-acyltransferases (Nat)"/>
    <property type="match status" value="1"/>
</dbReference>
<keyword evidence="5" id="KW-1185">Reference proteome</keyword>
<feature type="domain" description="N-acetyltransferase" evidence="3">
    <location>
        <begin position="2"/>
        <end position="158"/>
    </location>
</feature>
<dbReference type="RefSeq" id="WP_345374061.1">
    <property type="nucleotide sequence ID" value="NZ_BAABLM010000002.1"/>
</dbReference>
<evidence type="ECO:0000313" key="4">
    <source>
        <dbReference type="EMBL" id="GAA4669307.1"/>
    </source>
</evidence>
<dbReference type="InterPro" id="IPR000182">
    <property type="entry name" value="GNAT_dom"/>
</dbReference>
<dbReference type="PANTHER" id="PTHR43877:SF2">
    <property type="entry name" value="AMINOALKYLPHOSPHONATE N-ACETYLTRANSFERASE-RELATED"/>
    <property type="match status" value="1"/>
</dbReference>
<proteinExistence type="predicted"/>
<dbReference type="InterPro" id="IPR016181">
    <property type="entry name" value="Acyl_CoA_acyltransferase"/>
</dbReference>
<keyword evidence="1" id="KW-0808">Transferase</keyword>
<evidence type="ECO:0000313" key="5">
    <source>
        <dbReference type="Proteomes" id="UP001501295"/>
    </source>
</evidence>
<organism evidence="4 5">
    <name type="scientific">Frondihabitans cladoniiphilus</name>
    <dbReference type="NCBI Taxonomy" id="715785"/>
    <lineage>
        <taxon>Bacteria</taxon>
        <taxon>Bacillati</taxon>
        <taxon>Actinomycetota</taxon>
        <taxon>Actinomycetes</taxon>
        <taxon>Micrococcales</taxon>
        <taxon>Microbacteriaceae</taxon>
        <taxon>Frondihabitans</taxon>
    </lineage>
</organism>
<dbReference type="Pfam" id="PF00583">
    <property type="entry name" value="Acetyltransf_1"/>
    <property type="match status" value="1"/>
</dbReference>
<evidence type="ECO:0000256" key="1">
    <source>
        <dbReference type="ARBA" id="ARBA00022679"/>
    </source>
</evidence>
<dbReference type="EMBL" id="BAABLM010000002">
    <property type="protein sequence ID" value="GAA4669307.1"/>
    <property type="molecule type" value="Genomic_DNA"/>
</dbReference>
<comment type="caution">
    <text evidence="4">The sequence shown here is derived from an EMBL/GenBank/DDBJ whole genome shotgun (WGS) entry which is preliminary data.</text>
</comment>
<protein>
    <recommendedName>
        <fullName evidence="3">N-acetyltransferase domain-containing protein</fullName>
    </recommendedName>
</protein>
<accession>A0ABP8VS21</accession>
<dbReference type="PANTHER" id="PTHR43877">
    <property type="entry name" value="AMINOALKYLPHOSPHONATE N-ACETYLTRANSFERASE-RELATED-RELATED"/>
    <property type="match status" value="1"/>
</dbReference>
<dbReference type="Gene3D" id="3.40.630.30">
    <property type="match status" value="1"/>
</dbReference>
<dbReference type="PROSITE" id="PS51186">
    <property type="entry name" value="GNAT"/>
    <property type="match status" value="1"/>
</dbReference>
<evidence type="ECO:0000259" key="3">
    <source>
        <dbReference type="PROSITE" id="PS51186"/>
    </source>
</evidence>
<dbReference type="Proteomes" id="UP001501295">
    <property type="component" value="Unassembled WGS sequence"/>
</dbReference>
<sequence length="158" mass="17312">MLQFREVAVDAPEAHALLEEYFAERIATFPDPAGYSTTHPDPAAFVPPNGVFLVVDDDEQQRSVACGGIRRIDPGPDDATRFEIKHLFVNPHGRGKGLGKALLTDLEERAKGFGAREVVLDTNASLTAAGGLYRSSGYRTIEPYNDNPNATHWYAKNL</sequence>
<dbReference type="InterPro" id="IPR050832">
    <property type="entry name" value="Bact_Acetyltransf"/>
</dbReference>
<evidence type="ECO:0000256" key="2">
    <source>
        <dbReference type="ARBA" id="ARBA00023315"/>
    </source>
</evidence>
<name>A0ABP8VS21_9MICO</name>
<dbReference type="CDD" id="cd04301">
    <property type="entry name" value="NAT_SF"/>
    <property type="match status" value="1"/>
</dbReference>
<gene>
    <name evidence="4" type="ORF">GCM10025780_10510</name>
</gene>
<keyword evidence="2" id="KW-0012">Acyltransferase</keyword>